<dbReference type="GO" id="GO:0005525">
    <property type="term" value="F:GTP binding"/>
    <property type="evidence" value="ECO:0007669"/>
    <property type="project" value="UniProtKB-UniRule"/>
</dbReference>
<evidence type="ECO:0000256" key="6">
    <source>
        <dbReference type="ARBA" id="ARBA00023210"/>
    </source>
</evidence>
<dbReference type="SMART" id="SM00864">
    <property type="entry name" value="Tubulin"/>
    <property type="match status" value="1"/>
</dbReference>
<keyword evidence="2 8" id="KW-0963">Cytoplasm</keyword>
<evidence type="ECO:0000256" key="5">
    <source>
        <dbReference type="ARBA" id="ARBA00023134"/>
    </source>
</evidence>
<dbReference type="InterPro" id="IPR000158">
    <property type="entry name" value="Cell_div_FtsZ"/>
</dbReference>
<evidence type="ECO:0000256" key="11">
    <source>
        <dbReference type="SAM" id="MobiDB-lite"/>
    </source>
</evidence>
<dbReference type="HAMAP" id="MF_00909">
    <property type="entry name" value="FtsZ"/>
    <property type="match status" value="1"/>
</dbReference>
<dbReference type="SUPFAM" id="SSF52490">
    <property type="entry name" value="Tubulin nucleotide-binding domain-like"/>
    <property type="match status" value="1"/>
</dbReference>
<dbReference type="FunFam" id="3.30.1330.20:FF:000008">
    <property type="entry name" value="Cell division protein FtsZ"/>
    <property type="match status" value="1"/>
</dbReference>
<feature type="binding site" evidence="8">
    <location>
        <position position="203"/>
    </location>
    <ligand>
        <name>GTP</name>
        <dbReference type="ChEBI" id="CHEBI:37565"/>
    </ligand>
</feature>
<comment type="subunit">
    <text evidence="8">Homodimer. Polymerizes to form a dynamic ring structure in a strictly GTP-dependent manner. Interacts directly with several other division proteins.</text>
</comment>
<feature type="domain" description="Tubulin/FtsZ GTPase" evidence="12">
    <location>
        <begin position="31"/>
        <end position="221"/>
    </location>
</feature>
<dbReference type="InterPro" id="IPR003008">
    <property type="entry name" value="Tubulin_FtsZ_GTPase"/>
</dbReference>
<dbReference type="NCBIfam" id="TIGR00065">
    <property type="entry name" value="ftsZ"/>
    <property type="match status" value="1"/>
</dbReference>
<dbReference type="EMBL" id="FOCX01000020">
    <property type="protein sequence ID" value="SEO83037.1"/>
    <property type="molecule type" value="Genomic_DNA"/>
</dbReference>
<dbReference type="PANTHER" id="PTHR30314:SF9">
    <property type="entry name" value="CELL DIVISION PROTEIN FTSZ 2"/>
    <property type="match status" value="1"/>
</dbReference>
<dbReference type="InterPro" id="IPR024757">
    <property type="entry name" value="FtsZ_C"/>
</dbReference>
<dbReference type="PANTHER" id="PTHR30314">
    <property type="entry name" value="CELL DIVISION PROTEIN FTSZ-RELATED"/>
    <property type="match status" value="1"/>
</dbReference>
<gene>
    <name evidence="8" type="primary">ftsZ</name>
    <name evidence="14" type="ORF">SAMN05216388_102063</name>
</gene>
<keyword evidence="7 8" id="KW-0131">Cell cycle</keyword>
<dbReference type="AlphaFoldDB" id="A0A1H8SWN6"/>
<dbReference type="SUPFAM" id="SSF55307">
    <property type="entry name" value="Tubulin C-terminal domain-like"/>
    <property type="match status" value="1"/>
</dbReference>
<evidence type="ECO:0000256" key="3">
    <source>
        <dbReference type="ARBA" id="ARBA00022618"/>
    </source>
</evidence>
<feature type="binding site" evidence="8">
    <location>
        <position position="157"/>
    </location>
    <ligand>
        <name>GTP</name>
        <dbReference type="ChEBI" id="CHEBI:37565"/>
    </ligand>
</feature>
<evidence type="ECO:0000313" key="14">
    <source>
        <dbReference type="EMBL" id="SEO83037.1"/>
    </source>
</evidence>
<dbReference type="GO" id="GO:0032153">
    <property type="term" value="C:cell division site"/>
    <property type="evidence" value="ECO:0007669"/>
    <property type="project" value="UniProtKB-UniRule"/>
</dbReference>
<dbReference type="InterPro" id="IPR018316">
    <property type="entry name" value="Tubulin/FtsZ_2-layer-sand-dom"/>
</dbReference>
<dbReference type="Proteomes" id="UP000198775">
    <property type="component" value="Unassembled WGS sequence"/>
</dbReference>
<dbReference type="InterPro" id="IPR020805">
    <property type="entry name" value="Cell_div_FtsZ_CS"/>
</dbReference>
<dbReference type="InterPro" id="IPR037103">
    <property type="entry name" value="Tubulin/FtsZ-like_C"/>
</dbReference>
<keyword evidence="3 8" id="KW-0132">Cell division</keyword>
<comment type="similarity">
    <text evidence="1 8 10">Belongs to the FtsZ family.</text>
</comment>
<dbReference type="GO" id="GO:0003924">
    <property type="term" value="F:GTPase activity"/>
    <property type="evidence" value="ECO:0007669"/>
    <property type="project" value="UniProtKB-UniRule"/>
</dbReference>
<name>A0A1H8SWN6_9EURY</name>
<dbReference type="FunFam" id="3.40.50.1440:FF:000014">
    <property type="entry name" value="Cell division protein FtsZ"/>
    <property type="match status" value="1"/>
</dbReference>
<keyword evidence="4 8" id="KW-0547">Nucleotide-binding</keyword>
<feature type="region of interest" description="Disordered" evidence="11">
    <location>
        <begin position="339"/>
        <end position="405"/>
    </location>
</feature>
<evidence type="ECO:0000256" key="9">
    <source>
        <dbReference type="NCBIfam" id="TIGR00065"/>
    </source>
</evidence>
<evidence type="ECO:0000256" key="7">
    <source>
        <dbReference type="ARBA" id="ARBA00023306"/>
    </source>
</evidence>
<sequence length="405" mass="42586">MQDLVKSALENDEKEKKQQADAGAEGFGDPRIVIVGAGGAGNNTVNRLYNIGVDGAETIAINTDRQHLEMIEADTKILVGKSLTNGLGAGGDPSMGERATEMAQGTIKEVIGEADLVFVTAGMGGGTGTGAAPVVSKIAKEQGAIVVGMVSTPFNVERARTVKAEEGLEKLRNEADSIIVLDNNRLLDYVPNLPIGKAFSVMDQIIAETVKGISETITQPSLINLDYADMSSIMNKGGVAVMLVGETQDKNKTEEVVKDAMNHPLLDVDYRGASGGLVHITGGPDLTLKEAEGIAQNITDRLEADANVIWGARIQEEYKGKVRVMAIMTGVQSAQILGPTAQKQADKSKQAMDTDEAEFEGTFDASDHVENGAGNASGAQSDGWADGGQDETGETKNGLDVIRTN</sequence>
<dbReference type="OrthoDB" id="371908at2157"/>
<evidence type="ECO:0000256" key="4">
    <source>
        <dbReference type="ARBA" id="ARBA00022741"/>
    </source>
</evidence>
<feature type="binding site" evidence="8">
    <location>
        <position position="160"/>
    </location>
    <ligand>
        <name>GTP</name>
        <dbReference type="ChEBI" id="CHEBI:37565"/>
    </ligand>
</feature>
<dbReference type="InterPro" id="IPR008280">
    <property type="entry name" value="Tub_FtsZ_C"/>
</dbReference>
<dbReference type="GO" id="GO:0005737">
    <property type="term" value="C:cytoplasm"/>
    <property type="evidence" value="ECO:0007669"/>
    <property type="project" value="UniProtKB-SubCell"/>
</dbReference>
<keyword evidence="6 8" id="KW-0717">Septation</keyword>
<feature type="region of interest" description="Disordered" evidence="11">
    <location>
        <begin position="1"/>
        <end position="23"/>
    </location>
</feature>
<dbReference type="Pfam" id="PF12327">
    <property type="entry name" value="FtsZ_C"/>
    <property type="match status" value="1"/>
</dbReference>
<dbReference type="InterPro" id="IPR036525">
    <property type="entry name" value="Tubulin/FtsZ_GTPase_sf"/>
</dbReference>
<protein>
    <recommendedName>
        <fullName evidence="8 9">Cell division protein FtsZ</fullName>
    </recommendedName>
</protein>
<dbReference type="SMART" id="SM00865">
    <property type="entry name" value="Tubulin_C"/>
    <property type="match status" value="1"/>
</dbReference>
<evidence type="ECO:0000313" key="15">
    <source>
        <dbReference type="Proteomes" id="UP000198775"/>
    </source>
</evidence>
<dbReference type="Gene3D" id="3.30.1330.20">
    <property type="entry name" value="Tubulin/FtsZ, C-terminal domain"/>
    <property type="match status" value="1"/>
</dbReference>
<evidence type="ECO:0000259" key="12">
    <source>
        <dbReference type="SMART" id="SM00864"/>
    </source>
</evidence>
<dbReference type="Gene3D" id="3.40.50.1440">
    <property type="entry name" value="Tubulin/FtsZ, GTPase domain"/>
    <property type="match status" value="1"/>
</dbReference>
<evidence type="ECO:0000256" key="1">
    <source>
        <dbReference type="ARBA" id="ARBA00009690"/>
    </source>
</evidence>
<organism evidence="14 15">
    <name type="scientific">Halorientalis persicus</name>
    <dbReference type="NCBI Taxonomy" id="1367881"/>
    <lineage>
        <taxon>Archaea</taxon>
        <taxon>Methanobacteriati</taxon>
        <taxon>Methanobacteriota</taxon>
        <taxon>Stenosarchaea group</taxon>
        <taxon>Halobacteria</taxon>
        <taxon>Halobacteriales</taxon>
        <taxon>Haloarculaceae</taxon>
        <taxon>Halorientalis</taxon>
    </lineage>
</organism>
<keyword evidence="5 8" id="KW-0342">GTP-binding</keyword>
<comment type="function">
    <text evidence="8">Essential cell division protein that forms a contractile ring structure (Z ring) at the future cell division site. The regulation of the ring assembly controls the timing and the location of cell division. One of the functions of the FtsZ ring is to recruit other cell division proteins to the septum to produce a new cell wall between the dividing cells. Binds GTP and shows GTPase activity.</text>
</comment>
<accession>A0A1H8SWN6</accession>
<feature type="binding site" evidence="8">
    <location>
        <begin position="126"/>
        <end position="128"/>
    </location>
    <ligand>
        <name>GTP</name>
        <dbReference type="ChEBI" id="CHEBI:37565"/>
    </ligand>
</feature>
<dbReference type="PROSITE" id="PS01135">
    <property type="entry name" value="FTSZ_2"/>
    <property type="match status" value="1"/>
</dbReference>
<keyword evidence="15" id="KW-1185">Reference proteome</keyword>
<feature type="domain" description="Tubulin/FtsZ 2-layer sandwich" evidence="13">
    <location>
        <begin position="223"/>
        <end position="340"/>
    </location>
</feature>
<evidence type="ECO:0000259" key="13">
    <source>
        <dbReference type="SMART" id="SM00865"/>
    </source>
</evidence>
<feature type="binding site" evidence="8">
    <location>
        <begin position="39"/>
        <end position="43"/>
    </location>
    <ligand>
        <name>GTP</name>
        <dbReference type="ChEBI" id="CHEBI:37565"/>
    </ligand>
</feature>
<comment type="subcellular location">
    <subcellularLocation>
        <location evidence="8">Cytoplasm</location>
    </subcellularLocation>
    <text evidence="8">Assembles at midcell at the inner surface of the cytoplasmic membrane.</text>
</comment>
<evidence type="ECO:0000256" key="8">
    <source>
        <dbReference type="HAMAP-Rule" id="MF_00909"/>
    </source>
</evidence>
<dbReference type="RefSeq" id="WP_092662599.1">
    <property type="nucleotide sequence ID" value="NZ_FOCX01000020.1"/>
</dbReference>
<reference evidence="15" key="1">
    <citation type="submission" date="2016-10" db="EMBL/GenBank/DDBJ databases">
        <authorList>
            <person name="Varghese N."/>
            <person name="Submissions S."/>
        </authorList>
    </citation>
    <scope>NUCLEOTIDE SEQUENCE [LARGE SCALE GENOMIC DNA]</scope>
    <source>
        <strain evidence="15">IBRC-M 10043</strain>
    </source>
</reference>
<dbReference type="PRINTS" id="PR00423">
    <property type="entry name" value="CELLDVISFTSZ"/>
</dbReference>
<evidence type="ECO:0000256" key="10">
    <source>
        <dbReference type="RuleBase" id="RU003360"/>
    </source>
</evidence>
<dbReference type="GO" id="GO:0051258">
    <property type="term" value="P:protein polymerization"/>
    <property type="evidence" value="ECO:0007669"/>
    <property type="project" value="UniProtKB-UniRule"/>
</dbReference>
<dbReference type="InterPro" id="IPR045061">
    <property type="entry name" value="FtsZ/CetZ"/>
</dbReference>
<evidence type="ECO:0000256" key="2">
    <source>
        <dbReference type="ARBA" id="ARBA00022490"/>
    </source>
</evidence>
<dbReference type="GO" id="GO:0043093">
    <property type="term" value="P:FtsZ-dependent cytokinesis"/>
    <property type="evidence" value="ECO:0007669"/>
    <property type="project" value="UniProtKB-UniRule"/>
</dbReference>
<dbReference type="CDD" id="cd02201">
    <property type="entry name" value="FtsZ_type1"/>
    <property type="match status" value="1"/>
</dbReference>
<feature type="compositionally biased region" description="Basic and acidic residues" evidence="11">
    <location>
        <begin position="9"/>
        <end position="19"/>
    </location>
</feature>
<proteinExistence type="inferred from homology"/>
<dbReference type="PROSITE" id="PS01134">
    <property type="entry name" value="FTSZ_1"/>
    <property type="match status" value="1"/>
</dbReference>
<dbReference type="Pfam" id="PF00091">
    <property type="entry name" value="Tubulin"/>
    <property type="match status" value="1"/>
</dbReference>